<evidence type="ECO:0000256" key="1">
    <source>
        <dbReference type="ARBA" id="ARBA00022884"/>
    </source>
</evidence>
<gene>
    <name evidence="5" type="ORF">JOC49_000255</name>
</gene>
<protein>
    <submittedName>
        <fullName evidence="5">RNA-binding protein</fullName>
    </submittedName>
</protein>
<dbReference type="Gene3D" id="3.30.110.60">
    <property type="entry name" value="YhbY-like"/>
    <property type="match status" value="1"/>
</dbReference>
<feature type="domain" description="CRM" evidence="4">
    <location>
        <begin position="1"/>
        <end position="96"/>
    </location>
</feature>
<dbReference type="PROSITE" id="PS51295">
    <property type="entry name" value="CRM"/>
    <property type="match status" value="1"/>
</dbReference>
<evidence type="ECO:0000256" key="2">
    <source>
        <dbReference type="PROSITE-ProRule" id="PRU00626"/>
    </source>
</evidence>
<name>A0ABS2MMW3_9FIRM</name>
<evidence type="ECO:0000259" key="4">
    <source>
        <dbReference type="PROSITE" id="PS51295"/>
    </source>
</evidence>
<feature type="region of interest" description="Disordered" evidence="3">
    <location>
        <begin position="92"/>
        <end position="142"/>
    </location>
</feature>
<organism evidence="5 6">
    <name type="scientific">Fusibacter tunisiensis</name>
    <dbReference type="NCBI Taxonomy" id="1008308"/>
    <lineage>
        <taxon>Bacteria</taxon>
        <taxon>Bacillati</taxon>
        <taxon>Bacillota</taxon>
        <taxon>Clostridia</taxon>
        <taxon>Eubacteriales</taxon>
        <taxon>Eubacteriales Family XII. Incertae Sedis</taxon>
        <taxon>Fusibacter</taxon>
    </lineage>
</organism>
<dbReference type="SUPFAM" id="SSF75471">
    <property type="entry name" value="YhbY-like"/>
    <property type="match status" value="1"/>
</dbReference>
<dbReference type="NCBIfam" id="TIGR00253">
    <property type="entry name" value="RNA_bind_YhbY"/>
    <property type="match status" value="1"/>
</dbReference>
<sequence length="142" mass="15719">MLTGKQRSYLKGLAHNEKALMQLGKEGLSEGFISQLDALLESHELIKVSVLDNSLEDAKAAAIDVCEALKAEYVQSIGNKFTIYRQSKTDPMIEIPGADNSRVRANKSRKASQVPKQEKLSKRGGKISKPNQNKNKKKTPRP</sequence>
<dbReference type="EMBL" id="JAFBDT010000001">
    <property type="protein sequence ID" value="MBM7560746.1"/>
    <property type="molecule type" value="Genomic_DNA"/>
</dbReference>
<evidence type="ECO:0000313" key="6">
    <source>
        <dbReference type="Proteomes" id="UP000767854"/>
    </source>
</evidence>
<dbReference type="RefSeq" id="WP_243423528.1">
    <property type="nucleotide sequence ID" value="NZ_JAFBDT010000001.1"/>
</dbReference>
<keyword evidence="6" id="KW-1185">Reference proteome</keyword>
<evidence type="ECO:0000256" key="3">
    <source>
        <dbReference type="SAM" id="MobiDB-lite"/>
    </source>
</evidence>
<dbReference type="PANTHER" id="PTHR40065">
    <property type="entry name" value="RNA-BINDING PROTEIN YHBY"/>
    <property type="match status" value="1"/>
</dbReference>
<reference evidence="5 6" key="1">
    <citation type="submission" date="2021-01" db="EMBL/GenBank/DDBJ databases">
        <title>Genomic Encyclopedia of Type Strains, Phase IV (KMG-IV): sequencing the most valuable type-strain genomes for metagenomic binning, comparative biology and taxonomic classification.</title>
        <authorList>
            <person name="Goeker M."/>
        </authorList>
    </citation>
    <scope>NUCLEOTIDE SEQUENCE [LARGE SCALE GENOMIC DNA]</scope>
    <source>
        <strain evidence="5 6">DSM 24436</strain>
    </source>
</reference>
<dbReference type="Proteomes" id="UP000767854">
    <property type="component" value="Unassembled WGS sequence"/>
</dbReference>
<dbReference type="SMART" id="SM01103">
    <property type="entry name" value="CRS1_YhbY"/>
    <property type="match status" value="1"/>
</dbReference>
<accession>A0ABS2MMW3</accession>
<proteinExistence type="predicted"/>
<dbReference type="InterPro" id="IPR051925">
    <property type="entry name" value="RNA-binding_domain"/>
</dbReference>
<keyword evidence="1 2" id="KW-0694">RNA-binding</keyword>
<dbReference type="Pfam" id="PF01985">
    <property type="entry name" value="CRS1_YhbY"/>
    <property type="match status" value="1"/>
</dbReference>
<dbReference type="InterPro" id="IPR035920">
    <property type="entry name" value="YhbY-like_sf"/>
</dbReference>
<evidence type="ECO:0000313" key="5">
    <source>
        <dbReference type="EMBL" id="MBM7560746.1"/>
    </source>
</evidence>
<dbReference type="PANTHER" id="PTHR40065:SF3">
    <property type="entry name" value="RNA-BINDING PROTEIN YHBY"/>
    <property type="match status" value="1"/>
</dbReference>
<comment type="caution">
    <text evidence="5">The sequence shown here is derived from an EMBL/GenBank/DDBJ whole genome shotgun (WGS) entry which is preliminary data.</text>
</comment>
<dbReference type="InterPro" id="IPR017924">
    <property type="entry name" value="RNA-binding_YhbY"/>
</dbReference>
<dbReference type="InterPro" id="IPR001890">
    <property type="entry name" value="RNA-binding_CRM"/>
</dbReference>